<protein>
    <submittedName>
        <fullName evidence="2">Uncharacterized protein</fullName>
    </submittedName>
</protein>
<sequence>MCFKIILVCFFQLNAVYSAPLHLQVLHPSYQKTAPSQQMQQQLLELQQLQNFQQLNTNNFGQLSFPPVLILLPKGETNTKAEHAKNEETKSKQHLNKERVDGDLDSVIIEADSNESEIEPQRAAVLLPNFARLSIGDIVSAIPFLPIEINVPDTIGWAYNGISSGISSIISIIGQRLPFTSSSMQDLSQETKLKSILQQLQMKKQNSFVPIIMMPISPQIIPIQLPIQV</sequence>
<dbReference type="EMBL" id="CAVLGL010000159">
    <property type="protein sequence ID" value="CAK1603797.1"/>
    <property type="molecule type" value="Genomic_DNA"/>
</dbReference>
<dbReference type="AlphaFoldDB" id="A0AAV1MBS2"/>
<name>A0AAV1MBS2_9NEOP</name>
<proteinExistence type="predicted"/>
<reference evidence="2 3" key="1">
    <citation type="submission" date="2023-11" db="EMBL/GenBank/DDBJ databases">
        <authorList>
            <person name="Hedman E."/>
            <person name="Englund M."/>
            <person name="Stromberg M."/>
            <person name="Nyberg Akerstrom W."/>
            <person name="Nylinder S."/>
            <person name="Jareborg N."/>
            <person name="Kallberg Y."/>
            <person name="Kronander E."/>
        </authorList>
    </citation>
    <scope>NUCLEOTIDE SEQUENCE [LARGE SCALE GENOMIC DNA]</scope>
</reference>
<comment type="caution">
    <text evidence="2">The sequence shown here is derived from an EMBL/GenBank/DDBJ whole genome shotgun (WGS) entry which is preliminary data.</text>
</comment>
<feature type="signal peptide" evidence="1">
    <location>
        <begin position="1"/>
        <end position="18"/>
    </location>
</feature>
<evidence type="ECO:0000256" key="1">
    <source>
        <dbReference type="SAM" id="SignalP"/>
    </source>
</evidence>
<evidence type="ECO:0000313" key="3">
    <source>
        <dbReference type="Proteomes" id="UP001314205"/>
    </source>
</evidence>
<keyword evidence="1" id="KW-0732">Signal</keyword>
<keyword evidence="3" id="KW-1185">Reference proteome</keyword>
<gene>
    <name evidence="2" type="ORF">PARMNEM_LOCUS22103</name>
</gene>
<accession>A0AAV1MBS2</accession>
<dbReference type="Proteomes" id="UP001314205">
    <property type="component" value="Unassembled WGS sequence"/>
</dbReference>
<evidence type="ECO:0000313" key="2">
    <source>
        <dbReference type="EMBL" id="CAK1603797.1"/>
    </source>
</evidence>
<feature type="chain" id="PRO_5043729506" evidence="1">
    <location>
        <begin position="19"/>
        <end position="229"/>
    </location>
</feature>
<organism evidence="2 3">
    <name type="scientific">Parnassius mnemosyne</name>
    <name type="common">clouded apollo</name>
    <dbReference type="NCBI Taxonomy" id="213953"/>
    <lineage>
        <taxon>Eukaryota</taxon>
        <taxon>Metazoa</taxon>
        <taxon>Ecdysozoa</taxon>
        <taxon>Arthropoda</taxon>
        <taxon>Hexapoda</taxon>
        <taxon>Insecta</taxon>
        <taxon>Pterygota</taxon>
        <taxon>Neoptera</taxon>
        <taxon>Endopterygota</taxon>
        <taxon>Lepidoptera</taxon>
        <taxon>Glossata</taxon>
        <taxon>Ditrysia</taxon>
        <taxon>Papilionoidea</taxon>
        <taxon>Papilionidae</taxon>
        <taxon>Parnassiinae</taxon>
        <taxon>Parnassini</taxon>
        <taxon>Parnassius</taxon>
        <taxon>Driopa</taxon>
    </lineage>
</organism>